<sequence>MADYSNEVMGLARKLLELVSEALGLNPDYLYNIGCSEGLLFLGHYYPACPEPDLTIGASSHSDSSSLTVLLQDQIGGLQVLCDDQWVDVKPTANALVINLGDLLQLISNEEFKSSQHRVVAKSIGPRVSVACFLRPQQQFLDNSSRVYGPLKELISDRNPQVFRETTLKEYLDHSYGKGLDGISALEHFRI</sequence>
<dbReference type="GO" id="GO:0051213">
    <property type="term" value="F:dioxygenase activity"/>
    <property type="evidence" value="ECO:0007669"/>
    <property type="project" value="UniProtKB-ARBA"/>
</dbReference>
<comment type="similarity">
    <text evidence="1">Belongs to the iron/ascorbate-dependent oxidoreductase family.</text>
</comment>
<dbReference type="SUPFAM" id="SSF51197">
    <property type="entry name" value="Clavaminate synthase-like"/>
    <property type="match status" value="1"/>
</dbReference>
<feature type="domain" description="Fe2OG dioxygenase" evidence="5">
    <location>
        <begin position="35"/>
        <end position="136"/>
    </location>
</feature>
<keyword evidence="3" id="KW-0560">Oxidoreductase</keyword>
<proteinExistence type="inferred from homology"/>
<dbReference type="PROSITE" id="PS51471">
    <property type="entry name" value="FE2OG_OXY"/>
    <property type="match status" value="1"/>
</dbReference>
<evidence type="ECO:0000256" key="4">
    <source>
        <dbReference type="ARBA" id="ARBA00023004"/>
    </source>
</evidence>
<dbReference type="PANTHER" id="PTHR10209">
    <property type="entry name" value="OXIDOREDUCTASE, 2OG-FE II OXYGENASE FAMILY PROTEIN"/>
    <property type="match status" value="1"/>
</dbReference>
<dbReference type="Gene3D" id="2.60.120.330">
    <property type="entry name" value="B-lactam Antibiotic, Isopenicillin N Synthase, Chain"/>
    <property type="match status" value="1"/>
</dbReference>
<protein>
    <recommendedName>
        <fullName evidence="5">Fe2OG dioxygenase domain-containing protein</fullName>
    </recommendedName>
</protein>
<gene>
    <name evidence="6" type="ORF">LITE_LOCUS31726</name>
</gene>
<reference evidence="6" key="1">
    <citation type="submission" date="2022-08" db="EMBL/GenBank/DDBJ databases">
        <authorList>
            <person name="Gutierrez-Valencia J."/>
        </authorList>
    </citation>
    <scope>NUCLEOTIDE SEQUENCE</scope>
</reference>
<evidence type="ECO:0000256" key="1">
    <source>
        <dbReference type="ARBA" id="ARBA00008056"/>
    </source>
</evidence>
<organism evidence="6 7">
    <name type="scientific">Linum tenue</name>
    <dbReference type="NCBI Taxonomy" id="586396"/>
    <lineage>
        <taxon>Eukaryota</taxon>
        <taxon>Viridiplantae</taxon>
        <taxon>Streptophyta</taxon>
        <taxon>Embryophyta</taxon>
        <taxon>Tracheophyta</taxon>
        <taxon>Spermatophyta</taxon>
        <taxon>Magnoliopsida</taxon>
        <taxon>eudicotyledons</taxon>
        <taxon>Gunneridae</taxon>
        <taxon>Pentapetalae</taxon>
        <taxon>rosids</taxon>
        <taxon>fabids</taxon>
        <taxon>Malpighiales</taxon>
        <taxon>Linaceae</taxon>
        <taxon>Linum</taxon>
    </lineage>
</organism>
<evidence type="ECO:0000256" key="3">
    <source>
        <dbReference type="ARBA" id="ARBA00023002"/>
    </source>
</evidence>
<dbReference type="InterPro" id="IPR005123">
    <property type="entry name" value="Oxoglu/Fe-dep_dioxygenase_dom"/>
</dbReference>
<dbReference type="Pfam" id="PF03171">
    <property type="entry name" value="2OG-FeII_Oxy"/>
    <property type="match status" value="1"/>
</dbReference>
<evidence type="ECO:0000259" key="5">
    <source>
        <dbReference type="PROSITE" id="PS51471"/>
    </source>
</evidence>
<dbReference type="InterPro" id="IPR044861">
    <property type="entry name" value="IPNS-like_FE2OG_OXY"/>
</dbReference>
<dbReference type="GO" id="GO:0046872">
    <property type="term" value="F:metal ion binding"/>
    <property type="evidence" value="ECO:0007669"/>
    <property type="project" value="UniProtKB-KW"/>
</dbReference>
<comment type="caution">
    <text evidence="6">The sequence shown here is derived from an EMBL/GenBank/DDBJ whole genome shotgun (WGS) entry which is preliminary data.</text>
</comment>
<dbReference type="EMBL" id="CAMGYJ010000008">
    <property type="protein sequence ID" value="CAI0453766.1"/>
    <property type="molecule type" value="Genomic_DNA"/>
</dbReference>
<keyword evidence="2" id="KW-0479">Metal-binding</keyword>
<dbReference type="Proteomes" id="UP001154282">
    <property type="component" value="Unassembled WGS sequence"/>
</dbReference>
<keyword evidence="7" id="KW-1185">Reference proteome</keyword>
<dbReference type="InterPro" id="IPR027443">
    <property type="entry name" value="IPNS-like_sf"/>
</dbReference>
<dbReference type="AlphaFoldDB" id="A0AAV0N551"/>
<evidence type="ECO:0000313" key="6">
    <source>
        <dbReference type="EMBL" id="CAI0453766.1"/>
    </source>
</evidence>
<dbReference type="PANTHER" id="PTHR10209:SF123">
    <property type="entry name" value="FE2OG DIOXYGENASE DOMAIN-CONTAINING PROTEIN"/>
    <property type="match status" value="1"/>
</dbReference>
<evidence type="ECO:0000256" key="2">
    <source>
        <dbReference type="ARBA" id="ARBA00022723"/>
    </source>
</evidence>
<accession>A0AAV0N551</accession>
<keyword evidence="4" id="KW-0408">Iron</keyword>
<name>A0AAV0N551_9ROSI</name>
<evidence type="ECO:0000313" key="7">
    <source>
        <dbReference type="Proteomes" id="UP001154282"/>
    </source>
</evidence>